<dbReference type="InterPro" id="IPR037107">
    <property type="entry name" value="Put_OMP_sf"/>
</dbReference>
<name>A0ABW3T127_9CAUL</name>
<dbReference type="Gene3D" id="2.40.128.140">
    <property type="entry name" value="Outer membrane protein"/>
    <property type="match status" value="1"/>
</dbReference>
<evidence type="ECO:0000313" key="1">
    <source>
        <dbReference type="EMBL" id="MFD1190859.1"/>
    </source>
</evidence>
<organism evidence="1 2">
    <name type="scientific">Phenylobacterium conjunctum</name>
    <dbReference type="NCBI Taxonomy" id="1298959"/>
    <lineage>
        <taxon>Bacteria</taxon>
        <taxon>Pseudomonadati</taxon>
        <taxon>Pseudomonadota</taxon>
        <taxon>Alphaproteobacteria</taxon>
        <taxon>Caulobacterales</taxon>
        <taxon>Caulobacteraceae</taxon>
        <taxon>Phenylobacterium</taxon>
    </lineage>
</organism>
<reference evidence="2" key="1">
    <citation type="journal article" date="2019" name="Int. J. Syst. Evol. Microbiol.">
        <title>The Global Catalogue of Microorganisms (GCM) 10K type strain sequencing project: providing services to taxonomists for standard genome sequencing and annotation.</title>
        <authorList>
            <consortium name="The Broad Institute Genomics Platform"/>
            <consortium name="The Broad Institute Genome Sequencing Center for Infectious Disease"/>
            <person name="Wu L."/>
            <person name="Ma J."/>
        </authorList>
    </citation>
    <scope>NUCLEOTIDE SEQUENCE [LARGE SCALE GENOMIC DNA]</scope>
    <source>
        <strain evidence="2">CCUG 55074</strain>
    </source>
</reference>
<sequence length="287" mass="29748">MRFLTIVALVNGCVVAVALGGVAMGDAVLPGAPDPDAATWGRLREVIYAQPDPAARPLTPLAPQASEPSTHEIQAFVPGQGVGRWKVAESAIVRPAAQAVDQLRVAVGQIVQGPGGLPPAPGAPVVSERLAYEVTYTRNWPRQVAAGDFDVAVTPHAGVGVTSAGGEAEAGASVQVSRPSWSDQFAPAGGERFGDRGRWYLFGAASGRAVGLNMLHDKDGWTRGGLSSDAASALISDVQAGVGWRKGSVQASLAWMKRKVKAAQTFVGLDARDDTTVAVTLSVKPRK</sequence>
<gene>
    <name evidence="1" type="ORF">ACFQ27_09735</name>
</gene>
<comment type="caution">
    <text evidence="1">The sequence shown here is derived from an EMBL/GenBank/DDBJ whole genome shotgun (WGS) entry which is preliminary data.</text>
</comment>
<evidence type="ECO:0000313" key="2">
    <source>
        <dbReference type="Proteomes" id="UP001597216"/>
    </source>
</evidence>
<keyword evidence="2" id="KW-1185">Reference proteome</keyword>
<accession>A0ABW3T127</accession>
<proteinExistence type="predicted"/>
<protein>
    <submittedName>
        <fullName evidence="1">DUF2219 domain-containing protein</fullName>
    </submittedName>
</protein>
<dbReference type="EMBL" id="JBHTLQ010000018">
    <property type="protein sequence ID" value="MFD1190859.1"/>
    <property type="molecule type" value="Genomic_DNA"/>
</dbReference>
<dbReference type="RefSeq" id="WP_377353454.1">
    <property type="nucleotide sequence ID" value="NZ_JBHTLQ010000018.1"/>
</dbReference>
<dbReference type="Proteomes" id="UP001597216">
    <property type="component" value="Unassembled WGS sequence"/>
</dbReference>